<organism evidence="1 2">
    <name type="scientific">Panagrolaimus sp. ES5</name>
    <dbReference type="NCBI Taxonomy" id="591445"/>
    <lineage>
        <taxon>Eukaryota</taxon>
        <taxon>Metazoa</taxon>
        <taxon>Ecdysozoa</taxon>
        <taxon>Nematoda</taxon>
        <taxon>Chromadorea</taxon>
        <taxon>Rhabditida</taxon>
        <taxon>Tylenchina</taxon>
        <taxon>Panagrolaimomorpha</taxon>
        <taxon>Panagrolaimoidea</taxon>
        <taxon>Panagrolaimidae</taxon>
        <taxon>Panagrolaimus</taxon>
    </lineage>
</organism>
<sequence length="158" mass="18132">MKKMEMKEELFASIAPPPRYAPPQSNKPSFDRSNSWRNTTQPFGSHMTCTFCDREHSSTSCRTFTSPEQRIKQLRLKKRCINCMGQGHDANRCSRTDLRCKHCQQPHYAFLCEKGSYQVKSRAMICINKNQSSLLTKKVNVTNVDSNVTVPATLFFDS</sequence>
<dbReference type="Proteomes" id="UP000887579">
    <property type="component" value="Unplaced"/>
</dbReference>
<accession>A0AC34GKZ4</accession>
<evidence type="ECO:0000313" key="2">
    <source>
        <dbReference type="WBParaSite" id="ES5_v2.g30339.t1"/>
    </source>
</evidence>
<name>A0AC34GKZ4_9BILA</name>
<proteinExistence type="predicted"/>
<reference evidence="2" key="1">
    <citation type="submission" date="2022-11" db="UniProtKB">
        <authorList>
            <consortium name="WormBaseParasite"/>
        </authorList>
    </citation>
    <scope>IDENTIFICATION</scope>
</reference>
<protein>
    <submittedName>
        <fullName evidence="2">Uncharacterized protein</fullName>
    </submittedName>
</protein>
<dbReference type="WBParaSite" id="ES5_v2.g30339.t1">
    <property type="protein sequence ID" value="ES5_v2.g30339.t1"/>
    <property type="gene ID" value="ES5_v2.g30339"/>
</dbReference>
<evidence type="ECO:0000313" key="1">
    <source>
        <dbReference type="Proteomes" id="UP000887579"/>
    </source>
</evidence>